<dbReference type="AlphaFoldDB" id="A0A1I7X4W9"/>
<evidence type="ECO:0000313" key="1">
    <source>
        <dbReference type="Proteomes" id="UP000095283"/>
    </source>
</evidence>
<name>A0A1I7X4W9_HETBA</name>
<dbReference type="WBParaSite" id="Hba_12634">
    <property type="protein sequence ID" value="Hba_12634"/>
    <property type="gene ID" value="Hba_12634"/>
</dbReference>
<accession>A0A1I7X4W9</accession>
<evidence type="ECO:0000313" key="2">
    <source>
        <dbReference type="WBParaSite" id="Hba_12634"/>
    </source>
</evidence>
<keyword evidence="1" id="KW-1185">Reference proteome</keyword>
<organism evidence="1 2">
    <name type="scientific">Heterorhabditis bacteriophora</name>
    <name type="common">Entomopathogenic nematode worm</name>
    <dbReference type="NCBI Taxonomy" id="37862"/>
    <lineage>
        <taxon>Eukaryota</taxon>
        <taxon>Metazoa</taxon>
        <taxon>Ecdysozoa</taxon>
        <taxon>Nematoda</taxon>
        <taxon>Chromadorea</taxon>
        <taxon>Rhabditida</taxon>
        <taxon>Rhabditina</taxon>
        <taxon>Rhabditomorpha</taxon>
        <taxon>Strongyloidea</taxon>
        <taxon>Heterorhabditidae</taxon>
        <taxon>Heterorhabditis</taxon>
    </lineage>
</organism>
<protein>
    <submittedName>
        <fullName evidence="2">Trafficking protein particle complex subunit 9</fullName>
    </submittedName>
</protein>
<dbReference type="Proteomes" id="UP000095283">
    <property type="component" value="Unplaced"/>
</dbReference>
<proteinExistence type="predicted"/>
<sequence>MAQDIVVKLSKDLVISDVHCTLGPSLTQSTSSFVHNLLITFPSESGRGLLKINSIACTVGISLTNYDNRFCKLFFNIRYYGSRDWPPAPLLLPGNSLWFVLESTAEVDGVTADQCVSK</sequence>
<reference evidence="2" key="1">
    <citation type="submission" date="2016-11" db="UniProtKB">
        <authorList>
            <consortium name="WormBaseParasite"/>
        </authorList>
    </citation>
    <scope>IDENTIFICATION</scope>
</reference>